<reference evidence="3 4" key="2">
    <citation type="submission" date="2019-03" db="EMBL/GenBank/DDBJ databases">
        <title>Draft Genome Sequences of Six Type Strains of the Genus Massilia.</title>
        <authorList>
            <person name="Miess H."/>
            <person name="Frediansyhah A."/>
            <person name="Gross H."/>
        </authorList>
    </citation>
    <scope>NUCLEOTIDE SEQUENCE [LARGE SCALE GENOMIC DNA]</scope>
    <source>
        <strain evidence="3 4">DSM 17505</strain>
    </source>
</reference>
<evidence type="ECO:0000313" key="5">
    <source>
        <dbReference type="Proteomes" id="UP000619512"/>
    </source>
</evidence>
<dbReference type="PROSITE" id="PS50146">
    <property type="entry name" value="DAGK"/>
    <property type="match status" value="1"/>
</dbReference>
<dbReference type="RefSeq" id="WP_134383020.1">
    <property type="nucleotide sequence ID" value="NZ_BMWW01000010.1"/>
</dbReference>
<dbReference type="SUPFAM" id="SSF111331">
    <property type="entry name" value="NAD kinase/diacylglycerol kinase-like"/>
    <property type="match status" value="1"/>
</dbReference>
<evidence type="ECO:0000313" key="3">
    <source>
        <dbReference type="EMBL" id="QBQ34963.1"/>
    </source>
</evidence>
<dbReference type="InterPro" id="IPR001206">
    <property type="entry name" value="Diacylglycerol_kinase_cat_dom"/>
</dbReference>
<dbReference type="InterPro" id="IPR050187">
    <property type="entry name" value="Lipid_Phosphate_FormReg"/>
</dbReference>
<dbReference type="Proteomes" id="UP000294359">
    <property type="component" value="Chromosome"/>
</dbReference>
<evidence type="ECO:0000259" key="1">
    <source>
        <dbReference type="PROSITE" id="PS50146"/>
    </source>
</evidence>
<feature type="domain" description="DAGKc" evidence="1">
    <location>
        <begin position="11"/>
        <end position="144"/>
    </location>
</feature>
<accession>A0A4P7BAE8</accession>
<keyword evidence="3" id="KW-0418">Kinase</keyword>
<dbReference type="EMBL" id="CP038026">
    <property type="protein sequence ID" value="QBQ34963.1"/>
    <property type="molecule type" value="Genomic_DNA"/>
</dbReference>
<keyword evidence="4" id="KW-1185">Reference proteome</keyword>
<evidence type="ECO:0000313" key="2">
    <source>
        <dbReference type="EMBL" id="GGZ06311.1"/>
    </source>
</evidence>
<protein>
    <submittedName>
        <fullName evidence="3">Diacylglycerol kinase</fullName>
    </submittedName>
</protein>
<dbReference type="Proteomes" id="UP000619512">
    <property type="component" value="Unassembled WGS sequence"/>
</dbReference>
<dbReference type="AlphaFoldDB" id="A0A4P7BAE8"/>
<dbReference type="InterPro" id="IPR017438">
    <property type="entry name" value="ATP-NAD_kinase_N"/>
</dbReference>
<reference evidence="2" key="3">
    <citation type="submission" date="2022-12" db="EMBL/GenBank/DDBJ databases">
        <authorList>
            <person name="Sun Q."/>
            <person name="Kim S."/>
        </authorList>
    </citation>
    <scope>NUCLEOTIDE SEQUENCE</scope>
    <source>
        <strain evidence="2">KCTC 12344</strain>
    </source>
</reference>
<reference evidence="2" key="1">
    <citation type="journal article" date="2014" name="Int. J. Syst. Evol. Microbiol.">
        <title>Complete genome sequence of Corynebacterium casei LMG S-19264T (=DSM 44701T), isolated from a smear-ripened cheese.</title>
        <authorList>
            <consortium name="US DOE Joint Genome Institute (JGI-PGF)"/>
            <person name="Walter F."/>
            <person name="Albersmeier A."/>
            <person name="Kalinowski J."/>
            <person name="Ruckert C."/>
        </authorList>
    </citation>
    <scope>NUCLEOTIDE SEQUENCE</scope>
    <source>
        <strain evidence="2">KCTC 12344</strain>
    </source>
</reference>
<dbReference type="GO" id="GO:0016301">
    <property type="term" value="F:kinase activity"/>
    <property type="evidence" value="ECO:0007669"/>
    <property type="project" value="UniProtKB-KW"/>
</dbReference>
<dbReference type="PANTHER" id="PTHR12358:SF54">
    <property type="entry name" value="SPHINGOSINE KINASE RELATED PROTEIN"/>
    <property type="match status" value="1"/>
</dbReference>
<dbReference type="PANTHER" id="PTHR12358">
    <property type="entry name" value="SPHINGOSINE KINASE"/>
    <property type="match status" value="1"/>
</dbReference>
<dbReference type="Gene3D" id="2.60.200.40">
    <property type="match status" value="1"/>
</dbReference>
<evidence type="ECO:0000313" key="4">
    <source>
        <dbReference type="Proteomes" id="UP000294359"/>
    </source>
</evidence>
<dbReference type="Pfam" id="PF00781">
    <property type="entry name" value="DAGK_cat"/>
    <property type="match status" value="1"/>
</dbReference>
<dbReference type="InterPro" id="IPR016064">
    <property type="entry name" value="NAD/diacylglycerol_kinase_sf"/>
</dbReference>
<dbReference type="Gene3D" id="3.40.50.10330">
    <property type="entry name" value="Probable inorganic polyphosphate/atp-NAD kinase, domain 1"/>
    <property type="match status" value="1"/>
</dbReference>
<keyword evidence="3" id="KW-0808">Transferase</keyword>
<dbReference type="EMBL" id="BMWW01000010">
    <property type="protein sequence ID" value="GGZ06311.1"/>
    <property type="molecule type" value="Genomic_DNA"/>
</dbReference>
<dbReference type="SMART" id="SM00046">
    <property type="entry name" value="DAGKc"/>
    <property type="match status" value="1"/>
</dbReference>
<gene>
    <name evidence="3" type="ORF">E1742_01285</name>
    <name evidence="2" type="ORF">GCM10007388_44820</name>
</gene>
<name>A0A4P7BAE8_9BURK</name>
<sequence length="322" mass="34565">MPATTSAPTPASDAPLFILLNAGSGAAETDERRAAIEDVLQAAGRRFHLELLEDPEGIDEQARALAARARDEGGIVVAAGGDGTINAVARQAVEHGCPFGALPQGTFNYFGRTHGIPQHLTDAVHALLRASIRPVQIGTVNGRIFLVNASIGLYPKLLEEREHDKQQYGRSRFVAALSALKTLVLPHRRLRLSLEAEGKSLHLRTSTLFVGNNRLQMEQVGLTGVTPDVADGELSALAPKPVGKLRMLLLMLRGALGKLADTDDLVAFGFRRMTVRTPLYGRRRLKAAVDGEVLHLTTPLQFEALEGKLLLLVPGPDDAVPG</sequence>
<proteinExistence type="predicted"/>
<organism evidence="2 5">
    <name type="scientific">Pseudoduganella plicata</name>
    <dbReference type="NCBI Taxonomy" id="321984"/>
    <lineage>
        <taxon>Bacteria</taxon>
        <taxon>Pseudomonadati</taxon>
        <taxon>Pseudomonadota</taxon>
        <taxon>Betaproteobacteria</taxon>
        <taxon>Burkholderiales</taxon>
        <taxon>Oxalobacteraceae</taxon>
        <taxon>Telluria group</taxon>
        <taxon>Pseudoduganella</taxon>
    </lineage>
</organism>
<dbReference type="OrthoDB" id="142078at2"/>